<feature type="transmembrane region" description="Helical" evidence="1">
    <location>
        <begin position="131"/>
        <end position="149"/>
    </location>
</feature>
<feature type="transmembrane region" description="Helical" evidence="1">
    <location>
        <begin position="161"/>
        <end position="189"/>
    </location>
</feature>
<evidence type="ECO:0000313" key="2">
    <source>
        <dbReference type="EMBL" id="ADU29990.1"/>
    </source>
</evidence>
<keyword evidence="1" id="KW-0812">Transmembrane</keyword>
<dbReference type="HOGENOM" id="CLU_078449_0_0_9"/>
<feature type="transmembrane region" description="Helical" evidence="1">
    <location>
        <begin position="64"/>
        <end position="84"/>
    </location>
</feature>
<feature type="transmembrane region" description="Helical" evidence="1">
    <location>
        <begin position="6"/>
        <end position="25"/>
    </location>
</feature>
<dbReference type="eggNOG" id="COG0472">
    <property type="taxonomic scope" value="Bacteria"/>
</dbReference>
<evidence type="ECO:0000256" key="1">
    <source>
        <dbReference type="SAM" id="Phobius"/>
    </source>
</evidence>
<gene>
    <name evidence="2" type="ordered locus">Bcell_1727</name>
</gene>
<feature type="transmembrane region" description="Helical" evidence="1">
    <location>
        <begin position="104"/>
        <end position="125"/>
    </location>
</feature>
<evidence type="ECO:0000313" key="3">
    <source>
        <dbReference type="Proteomes" id="UP000001401"/>
    </source>
</evidence>
<accession>E6TXR4</accession>
<dbReference type="KEGG" id="bco:Bcell_1727"/>
<proteinExistence type="predicted"/>
<keyword evidence="3" id="KW-1185">Reference proteome</keyword>
<dbReference type="EMBL" id="CP002394">
    <property type="protein sequence ID" value="ADU29990.1"/>
    <property type="molecule type" value="Genomic_DNA"/>
</dbReference>
<feature type="transmembrane region" description="Helical" evidence="1">
    <location>
        <begin position="209"/>
        <end position="236"/>
    </location>
</feature>
<protein>
    <submittedName>
        <fullName evidence="2">Uncharacterized protein</fullName>
    </submittedName>
</protein>
<dbReference type="STRING" id="649639.Bcell_1727"/>
<dbReference type="RefSeq" id="WP_013488327.1">
    <property type="nucleotide sequence ID" value="NC_014829.1"/>
</dbReference>
<name>E6TXR4_EVAC2</name>
<organism evidence="2 3">
    <name type="scientific">Evansella cellulosilytica (strain ATCC 21833 / DSM 2522 / FERM P-1141 / JCM 9156 / N-4)</name>
    <name type="common">Bacillus cellulosilyticus</name>
    <dbReference type="NCBI Taxonomy" id="649639"/>
    <lineage>
        <taxon>Bacteria</taxon>
        <taxon>Bacillati</taxon>
        <taxon>Bacillota</taxon>
        <taxon>Bacilli</taxon>
        <taxon>Bacillales</taxon>
        <taxon>Bacillaceae</taxon>
        <taxon>Evansella</taxon>
    </lineage>
</organism>
<feature type="transmembrane region" description="Helical" evidence="1">
    <location>
        <begin position="37"/>
        <end position="58"/>
    </location>
</feature>
<dbReference type="OrthoDB" id="2679245at2"/>
<dbReference type="Proteomes" id="UP000001401">
    <property type="component" value="Chromosome"/>
</dbReference>
<sequence>MELFLSFIIVILILLTYYVTSFFFMQKKWCVRNYKSIVVPYSIGTVFIILLTIDFAFFNKLINTTAEFIYIFAIWGLGIIDDIYGAPYPKGIKGHFGYFFRKGIITTGFIKAIGVVIASLTYFQLTSIELVNAYVVVLLVLFPHTMNLLDTKPLRVLKSSMLFLIPLVLLGFHLSMLFFLIVITFWAFFESKMIAMLGDNGAMLTGAVIALNVIHFNHIFTTTTAVIFTVVVTFLAERISIQAWVEKTPIIKMFDQIGRVE</sequence>
<keyword evidence="1" id="KW-1133">Transmembrane helix</keyword>
<keyword evidence="1" id="KW-0472">Membrane</keyword>
<reference evidence="2" key="1">
    <citation type="submission" date="2010-12" db="EMBL/GenBank/DDBJ databases">
        <title>Complete sequence of Bacillus cellulosilyticus DSM 2522.</title>
        <authorList>
            <consortium name="US DOE Joint Genome Institute"/>
            <person name="Lucas S."/>
            <person name="Copeland A."/>
            <person name="Lapidus A."/>
            <person name="Cheng J.-F."/>
            <person name="Bruce D."/>
            <person name="Goodwin L."/>
            <person name="Pitluck S."/>
            <person name="Chertkov O."/>
            <person name="Detter J.C."/>
            <person name="Han C."/>
            <person name="Tapia R."/>
            <person name="Land M."/>
            <person name="Hauser L."/>
            <person name="Jeffries C."/>
            <person name="Kyrpides N."/>
            <person name="Ivanova N."/>
            <person name="Mikhailova N."/>
            <person name="Brumm P."/>
            <person name="Mead D."/>
            <person name="Woyke T."/>
        </authorList>
    </citation>
    <scope>NUCLEOTIDE SEQUENCE [LARGE SCALE GENOMIC DNA]</scope>
    <source>
        <strain evidence="2">DSM 2522</strain>
    </source>
</reference>
<dbReference type="AlphaFoldDB" id="E6TXR4"/>